<evidence type="ECO:0000313" key="1">
    <source>
        <dbReference type="EMBL" id="GGY51258.1"/>
    </source>
</evidence>
<gene>
    <name evidence="2" type="ORF">EYF70_24260</name>
    <name evidence="1" type="ORF">GCM10007387_37060</name>
</gene>
<dbReference type="Proteomes" id="UP000628442">
    <property type="component" value="Unassembled WGS sequence"/>
</dbReference>
<dbReference type="Proteomes" id="UP000292307">
    <property type="component" value="Chromosome"/>
</dbReference>
<evidence type="ECO:0000313" key="3">
    <source>
        <dbReference type="Proteomes" id="UP000292307"/>
    </source>
</evidence>
<evidence type="ECO:0000313" key="2">
    <source>
        <dbReference type="EMBL" id="QBI03592.1"/>
    </source>
</evidence>
<reference evidence="1" key="3">
    <citation type="submission" date="2022-12" db="EMBL/GenBank/DDBJ databases">
        <authorList>
            <person name="Sun Q."/>
            <person name="Kim S."/>
        </authorList>
    </citation>
    <scope>NUCLEOTIDE SEQUENCE</scope>
    <source>
        <strain evidence="1">KCTC 12343</strain>
    </source>
</reference>
<dbReference type="EMBL" id="BMWV01000008">
    <property type="protein sequence ID" value="GGY51258.1"/>
    <property type="molecule type" value="Genomic_DNA"/>
</dbReference>
<organism evidence="1 4">
    <name type="scientific">Pseudoduganella albidiflava</name>
    <dbReference type="NCBI Taxonomy" id="321983"/>
    <lineage>
        <taxon>Bacteria</taxon>
        <taxon>Pseudomonadati</taxon>
        <taxon>Pseudomonadota</taxon>
        <taxon>Betaproteobacteria</taxon>
        <taxon>Burkholderiales</taxon>
        <taxon>Oxalobacteraceae</taxon>
        <taxon>Telluria group</taxon>
        <taxon>Pseudoduganella</taxon>
    </lineage>
</organism>
<name>A0A411X3Y7_9BURK</name>
<protein>
    <submittedName>
        <fullName evidence="1">Uncharacterized protein</fullName>
    </submittedName>
</protein>
<accession>A0A411X3Y7</accession>
<dbReference type="EMBL" id="CP036401">
    <property type="protein sequence ID" value="QBI03592.1"/>
    <property type="molecule type" value="Genomic_DNA"/>
</dbReference>
<dbReference type="RefSeq" id="WP_131147690.1">
    <property type="nucleotide sequence ID" value="NZ_BMWV01000008.1"/>
</dbReference>
<reference evidence="2 3" key="2">
    <citation type="submission" date="2019-02" db="EMBL/GenBank/DDBJ databases">
        <title>Draft Genome Sequences of Six Type Strains of the Genus Massilia.</title>
        <authorList>
            <person name="Miess H."/>
            <person name="Frediansyhah A."/>
            <person name="Gross H."/>
        </authorList>
    </citation>
    <scope>NUCLEOTIDE SEQUENCE [LARGE SCALE GENOMIC DNA]</scope>
    <source>
        <strain evidence="2 3">DSM 17472</strain>
    </source>
</reference>
<keyword evidence="3" id="KW-1185">Reference proteome</keyword>
<dbReference type="AlphaFoldDB" id="A0A411X3Y7"/>
<sequence length="266" mass="28661">MLDTLSRTLKTARAKRLRLMSPHREMLGDMPPELYDYWSRTAHLEFKGIPRDAFFYARAAEALLTFFDCVASTSRPCGLPSKAADSVWHAWLRYAPASLDDFCERHFRTRIPHVEAAGMSGGMARAIARTLVEVRRRDGLALAGPNVPRLFRTDRALRMPGGFAYDYHGAQMTWGQIDARGQARPAGPLRATDPSSLLAAGLISRTDYERFRKLYRWGGDYRPGDGPTGGAAGDRAGCDDGSSCGSSCGGSCGSGCGGGCGGGGGD</sequence>
<evidence type="ECO:0000313" key="4">
    <source>
        <dbReference type="Proteomes" id="UP000628442"/>
    </source>
</evidence>
<proteinExistence type="predicted"/>
<reference evidence="1" key="1">
    <citation type="journal article" date="2014" name="Int. J. Syst. Evol. Microbiol.">
        <title>Complete genome sequence of Corynebacterium casei LMG S-19264T (=DSM 44701T), isolated from a smear-ripened cheese.</title>
        <authorList>
            <consortium name="US DOE Joint Genome Institute (JGI-PGF)"/>
            <person name="Walter F."/>
            <person name="Albersmeier A."/>
            <person name="Kalinowski J."/>
            <person name="Ruckert C."/>
        </authorList>
    </citation>
    <scope>NUCLEOTIDE SEQUENCE</scope>
    <source>
        <strain evidence="1">KCTC 12343</strain>
    </source>
</reference>
<dbReference type="OrthoDB" id="278697at2"/>